<dbReference type="InterPro" id="IPR014349">
    <property type="entry name" value="Rieske_Fe-S_prot"/>
</dbReference>
<dbReference type="PROSITE" id="PS51296">
    <property type="entry name" value="RIESKE"/>
    <property type="match status" value="1"/>
</dbReference>
<keyword evidence="2" id="KW-0479">Metal-binding</keyword>
<keyword evidence="5" id="KW-1015">Disulfide bond</keyword>
<gene>
    <name evidence="8" type="ORF">HMI49_21055</name>
</gene>
<dbReference type="Pfam" id="PF00355">
    <property type="entry name" value="Rieske"/>
    <property type="match status" value="1"/>
</dbReference>
<protein>
    <submittedName>
        <fullName evidence="8">Rieske (2Fe-2S) protein</fullName>
    </submittedName>
</protein>
<comment type="caution">
    <text evidence="8">The sequence shown here is derived from an EMBL/GenBank/DDBJ whole genome shotgun (WGS) entry which is preliminary data.</text>
</comment>
<dbReference type="GO" id="GO:0016020">
    <property type="term" value="C:membrane"/>
    <property type="evidence" value="ECO:0007669"/>
    <property type="project" value="InterPro"/>
</dbReference>
<evidence type="ECO:0000256" key="2">
    <source>
        <dbReference type="ARBA" id="ARBA00022723"/>
    </source>
</evidence>
<keyword evidence="1" id="KW-0001">2Fe-2S</keyword>
<dbReference type="CDD" id="cd03467">
    <property type="entry name" value="Rieske"/>
    <property type="match status" value="1"/>
</dbReference>
<evidence type="ECO:0000256" key="1">
    <source>
        <dbReference type="ARBA" id="ARBA00022714"/>
    </source>
</evidence>
<evidence type="ECO:0000256" key="5">
    <source>
        <dbReference type="ARBA" id="ARBA00023157"/>
    </source>
</evidence>
<name>A0A3A8HX96_9BACT</name>
<evidence type="ECO:0000256" key="6">
    <source>
        <dbReference type="ARBA" id="ARBA00034078"/>
    </source>
</evidence>
<dbReference type="PANTHER" id="PTHR10134">
    <property type="entry name" value="CYTOCHROME B-C1 COMPLEX SUBUNIT RIESKE, MITOCHONDRIAL"/>
    <property type="match status" value="1"/>
</dbReference>
<evidence type="ECO:0000259" key="7">
    <source>
        <dbReference type="PROSITE" id="PS51296"/>
    </source>
</evidence>
<dbReference type="GO" id="GO:0046872">
    <property type="term" value="F:metal ion binding"/>
    <property type="evidence" value="ECO:0007669"/>
    <property type="project" value="UniProtKB-KW"/>
</dbReference>
<keyword evidence="3" id="KW-0408">Iron</keyword>
<dbReference type="Proteomes" id="UP000563426">
    <property type="component" value="Unassembled WGS sequence"/>
</dbReference>
<comment type="cofactor">
    <cofactor evidence="6">
        <name>[2Fe-2S] cluster</name>
        <dbReference type="ChEBI" id="CHEBI:190135"/>
    </cofactor>
</comment>
<dbReference type="InterPro" id="IPR017941">
    <property type="entry name" value="Rieske_2Fe-2S"/>
</dbReference>
<dbReference type="PRINTS" id="PR00162">
    <property type="entry name" value="RIESKE"/>
</dbReference>
<keyword evidence="9" id="KW-1185">Reference proteome</keyword>
<dbReference type="InterPro" id="IPR036922">
    <property type="entry name" value="Rieske_2Fe-2S_sf"/>
</dbReference>
<evidence type="ECO:0000313" key="9">
    <source>
        <dbReference type="Proteomes" id="UP000563426"/>
    </source>
</evidence>
<dbReference type="EMBL" id="JABFJV010000124">
    <property type="protein sequence ID" value="NOK35691.1"/>
    <property type="molecule type" value="Genomic_DNA"/>
</dbReference>
<dbReference type="GO" id="GO:0051537">
    <property type="term" value="F:2 iron, 2 sulfur cluster binding"/>
    <property type="evidence" value="ECO:0007669"/>
    <property type="project" value="UniProtKB-KW"/>
</dbReference>
<sequence>MSPRAPHLPPGGTEAGGVDRRQVLCTLLRGTCALAALGCGGDWREAVVLPAPDVEPDPLPATCGDTGVPGTPQEGWVEVPLADHPALREPGGQAAVRVPDALLDVVVVHAADGCYRAVWRTCTHGDCAVAWDGALGLVECPCHGSRFGLDGSVVRGPASRPLTAFRTLRVGDALFIHRPR</sequence>
<feature type="domain" description="Rieske" evidence="7">
    <location>
        <begin position="76"/>
        <end position="176"/>
    </location>
</feature>
<evidence type="ECO:0000313" key="8">
    <source>
        <dbReference type="EMBL" id="NOK35691.1"/>
    </source>
</evidence>
<dbReference type="Gene3D" id="2.102.10.10">
    <property type="entry name" value="Rieske [2Fe-2S] iron-sulphur domain"/>
    <property type="match status" value="1"/>
</dbReference>
<evidence type="ECO:0000256" key="4">
    <source>
        <dbReference type="ARBA" id="ARBA00023014"/>
    </source>
</evidence>
<proteinExistence type="predicted"/>
<dbReference type="AlphaFoldDB" id="A0A3A8HX96"/>
<reference evidence="8 9" key="1">
    <citation type="submission" date="2020-05" db="EMBL/GenBank/DDBJ databases">
        <authorList>
            <person name="Whitworth D."/>
        </authorList>
    </citation>
    <scope>NUCLEOTIDE SEQUENCE [LARGE SCALE GENOMIC DNA]</scope>
    <source>
        <strain evidence="8 9">AB043B</strain>
    </source>
</reference>
<dbReference type="OrthoDB" id="9767869at2"/>
<dbReference type="SUPFAM" id="SSF50022">
    <property type="entry name" value="ISP domain"/>
    <property type="match status" value="1"/>
</dbReference>
<accession>A0A3A8HX96</accession>
<organism evidence="8 9">
    <name type="scientific">Corallococcus exercitus</name>
    <dbReference type="NCBI Taxonomy" id="2316736"/>
    <lineage>
        <taxon>Bacteria</taxon>
        <taxon>Pseudomonadati</taxon>
        <taxon>Myxococcota</taxon>
        <taxon>Myxococcia</taxon>
        <taxon>Myxococcales</taxon>
        <taxon>Cystobacterineae</taxon>
        <taxon>Myxococcaceae</taxon>
        <taxon>Corallococcus</taxon>
    </lineage>
</organism>
<evidence type="ECO:0000256" key="3">
    <source>
        <dbReference type="ARBA" id="ARBA00023004"/>
    </source>
</evidence>
<dbReference type="InterPro" id="IPR005805">
    <property type="entry name" value="Rieske_Fe-S_prot_C"/>
</dbReference>
<dbReference type="RefSeq" id="WP_120526903.1">
    <property type="nucleotide sequence ID" value="NZ_JABFJV010000124.1"/>
</dbReference>
<keyword evidence="4" id="KW-0411">Iron-sulfur</keyword>